<organism evidence="2 3">
    <name type="scientific">Acinetobacter bouvetii</name>
    <dbReference type="NCBI Taxonomy" id="202951"/>
    <lineage>
        <taxon>Bacteria</taxon>
        <taxon>Pseudomonadati</taxon>
        <taxon>Pseudomonadota</taxon>
        <taxon>Gammaproteobacteria</taxon>
        <taxon>Moraxellales</taxon>
        <taxon>Moraxellaceae</taxon>
        <taxon>Acinetobacter</taxon>
    </lineage>
</organism>
<feature type="transmembrane region" description="Helical" evidence="1">
    <location>
        <begin position="20"/>
        <end position="38"/>
    </location>
</feature>
<dbReference type="EMBL" id="CADDTS010000028">
    <property type="protein sequence ID" value="CAB1215088.1"/>
    <property type="molecule type" value="Genomic_DNA"/>
</dbReference>
<dbReference type="AlphaFoldDB" id="A0A811G9U5"/>
<sequence>MIKTADYTDKVALRQKGWKWFGVVVSLQMLFVGISYFLNS</sequence>
<gene>
    <name evidence="2" type="ORF">SFB21_1674</name>
</gene>
<keyword evidence="1" id="KW-0812">Transmembrane</keyword>
<name>A0A811G9U5_9GAMM</name>
<evidence type="ECO:0000313" key="2">
    <source>
        <dbReference type="EMBL" id="CAB1215088.1"/>
    </source>
</evidence>
<reference evidence="2 3" key="1">
    <citation type="submission" date="2020-02" db="EMBL/GenBank/DDBJ databases">
        <authorList>
            <person name="Chaudhuri R."/>
        </authorList>
    </citation>
    <scope>NUCLEOTIDE SEQUENCE [LARGE SCALE GENOMIC DNA]</scope>
    <source>
        <strain evidence="2">SFB21</strain>
    </source>
</reference>
<accession>A0A811G9U5</accession>
<evidence type="ECO:0000313" key="3">
    <source>
        <dbReference type="Proteomes" id="UP000489961"/>
    </source>
</evidence>
<protein>
    <submittedName>
        <fullName evidence="2">Uncharacterized protein</fullName>
    </submittedName>
</protein>
<dbReference type="RefSeq" id="WP_254592217.1">
    <property type="nucleotide sequence ID" value="NZ_CADDTS010000028.1"/>
</dbReference>
<keyword evidence="1" id="KW-1133">Transmembrane helix</keyword>
<proteinExistence type="predicted"/>
<evidence type="ECO:0000256" key="1">
    <source>
        <dbReference type="SAM" id="Phobius"/>
    </source>
</evidence>
<keyword evidence="1" id="KW-0472">Membrane</keyword>
<comment type="caution">
    <text evidence="2">The sequence shown here is derived from an EMBL/GenBank/DDBJ whole genome shotgun (WGS) entry which is preliminary data.</text>
</comment>
<dbReference type="Proteomes" id="UP000489961">
    <property type="component" value="Unassembled WGS sequence"/>
</dbReference>
<dbReference type="NCBIfam" id="NF040911">
    <property type="entry name" value="KGW_Acineto"/>
    <property type="match status" value="1"/>
</dbReference>